<feature type="transmembrane region" description="Helical" evidence="1">
    <location>
        <begin position="169"/>
        <end position="186"/>
    </location>
</feature>
<feature type="transmembrane region" description="Helical" evidence="1">
    <location>
        <begin position="77"/>
        <end position="98"/>
    </location>
</feature>
<proteinExistence type="predicted"/>
<organism evidence="2 3">
    <name type="scientific">Lentilactobacillus raoultii</name>
    <dbReference type="NCBI Taxonomy" id="1987503"/>
    <lineage>
        <taxon>Bacteria</taxon>
        <taxon>Bacillati</taxon>
        <taxon>Bacillota</taxon>
        <taxon>Bacilli</taxon>
        <taxon>Lactobacillales</taxon>
        <taxon>Lactobacillaceae</taxon>
        <taxon>Lentilactobacillus</taxon>
    </lineage>
</organism>
<keyword evidence="1" id="KW-0472">Membrane</keyword>
<keyword evidence="1" id="KW-0812">Transmembrane</keyword>
<sequence length="195" mass="22042">MSHRIIPWLKLIRFFTILGYYLTFTLLLLPFKYLYDAITGHTVKAILTASSFHNLGSYSDHQPLEVSQSAVNSFPSWGFTLTMVIGALILTLGILFFLRSLAELFHNLIAGLSWSPKNINLLRRLVKSQLLITIGNGVITLANQLPIGWLHQLHFGILGANWDNVLENLFWLVILSMIAGLYQQAVNKINHQLTL</sequence>
<reference evidence="3" key="1">
    <citation type="journal article" date="2019" name="Int. J. Syst. Evol. Microbiol.">
        <title>The Global Catalogue of Microorganisms (GCM) 10K type strain sequencing project: providing services to taxonomists for standard genome sequencing and annotation.</title>
        <authorList>
            <consortium name="The Broad Institute Genomics Platform"/>
            <consortium name="The Broad Institute Genome Sequencing Center for Infectious Disease"/>
            <person name="Wu L."/>
            <person name="Ma J."/>
        </authorList>
    </citation>
    <scope>NUCLEOTIDE SEQUENCE [LARGE SCALE GENOMIC DNA]</scope>
    <source>
        <strain evidence="3">CCUG 71848</strain>
    </source>
</reference>
<dbReference type="Proteomes" id="UP001597156">
    <property type="component" value="Unassembled WGS sequence"/>
</dbReference>
<evidence type="ECO:0008006" key="4">
    <source>
        <dbReference type="Google" id="ProtNLM"/>
    </source>
</evidence>
<keyword evidence="3" id="KW-1185">Reference proteome</keyword>
<evidence type="ECO:0000313" key="3">
    <source>
        <dbReference type="Proteomes" id="UP001597156"/>
    </source>
</evidence>
<feature type="transmembrane region" description="Helical" evidence="1">
    <location>
        <begin position="130"/>
        <end position="149"/>
    </location>
</feature>
<name>A0ABW3PP30_9LACO</name>
<feature type="transmembrane region" description="Helical" evidence="1">
    <location>
        <begin position="12"/>
        <end position="31"/>
    </location>
</feature>
<comment type="caution">
    <text evidence="2">The sequence shown here is derived from an EMBL/GenBank/DDBJ whole genome shotgun (WGS) entry which is preliminary data.</text>
</comment>
<accession>A0ABW3PP30</accession>
<keyword evidence="1" id="KW-1133">Transmembrane helix</keyword>
<dbReference type="RefSeq" id="WP_121978610.1">
    <property type="nucleotide sequence ID" value="NZ_JBHTLH010000044.1"/>
</dbReference>
<evidence type="ECO:0000313" key="2">
    <source>
        <dbReference type="EMBL" id="MFD1126388.1"/>
    </source>
</evidence>
<protein>
    <recommendedName>
        <fullName evidence="4">DUF2975 domain-containing protein</fullName>
    </recommendedName>
</protein>
<gene>
    <name evidence="2" type="ORF">ACFQ22_13665</name>
</gene>
<dbReference type="EMBL" id="JBHTLH010000044">
    <property type="protein sequence ID" value="MFD1126388.1"/>
    <property type="molecule type" value="Genomic_DNA"/>
</dbReference>
<evidence type="ECO:0000256" key="1">
    <source>
        <dbReference type="SAM" id="Phobius"/>
    </source>
</evidence>